<proteinExistence type="predicted"/>
<feature type="domain" description="Peptidase MA-like" evidence="2">
    <location>
        <begin position="189"/>
        <end position="382"/>
    </location>
</feature>
<keyword evidence="1" id="KW-0812">Transmembrane</keyword>
<comment type="caution">
    <text evidence="3">The sequence shown here is derived from an EMBL/GenBank/DDBJ whole genome shotgun (WGS) entry which is preliminary data.</text>
</comment>
<dbReference type="Pfam" id="PF13485">
    <property type="entry name" value="Peptidase_MA_2"/>
    <property type="match status" value="1"/>
</dbReference>
<feature type="transmembrane region" description="Helical" evidence="1">
    <location>
        <begin position="417"/>
        <end position="439"/>
    </location>
</feature>
<keyword evidence="4" id="KW-1185">Reference proteome</keyword>
<reference evidence="3" key="1">
    <citation type="submission" date="2020-10" db="EMBL/GenBank/DDBJ databases">
        <title>Taxonomic study of unclassified bacteria belonging to the class Ktedonobacteria.</title>
        <authorList>
            <person name="Yabe S."/>
            <person name="Wang C.M."/>
            <person name="Zheng Y."/>
            <person name="Sakai Y."/>
            <person name="Cavaletti L."/>
            <person name="Monciardini P."/>
            <person name="Donadio S."/>
        </authorList>
    </citation>
    <scope>NUCLEOTIDE SEQUENCE</scope>
    <source>
        <strain evidence="3">SOSP1-1</strain>
    </source>
</reference>
<dbReference type="AlphaFoldDB" id="A0A8J3MRD7"/>
<keyword evidence="1" id="KW-0472">Membrane</keyword>
<evidence type="ECO:0000313" key="4">
    <source>
        <dbReference type="Proteomes" id="UP000612362"/>
    </source>
</evidence>
<dbReference type="EMBL" id="BNJF01000001">
    <property type="protein sequence ID" value="GHO43528.1"/>
    <property type="molecule type" value="Genomic_DNA"/>
</dbReference>
<gene>
    <name evidence="3" type="ORF">KSX_16910</name>
</gene>
<evidence type="ECO:0000259" key="2">
    <source>
        <dbReference type="Pfam" id="PF13485"/>
    </source>
</evidence>
<dbReference type="RefSeq" id="WP_220192998.1">
    <property type="nucleotide sequence ID" value="NZ_BNJF01000001.1"/>
</dbReference>
<accession>A0A8J3MRD7</accession>
<evidence type="ECO:0000313" key="3">
    <source>
        <dbReference type="EMBL" id="GHO43528.1"/>
    </source>
</evidence>
<keyword evidence="1" id="KW-1133">Transmembrane helix</keyword>
<evidence type="ECO:0000256" key="1">
    <source>
        <dbReference type="SAM" id="Phobius"/>
    </source>
</evidence>
<name>A0A8J3MRD7_9CHLR</name>
<dbReference type="InterPro" id="IPR039568">
    <property type="entry name" value="Peptidase_MA-like_dom"/>
</dbReference>
<dbReference type="Proteomes" id="UP000612362">
    <property type="component" value="Unassembled WGS sequence"/>
</dbReference>
<organism evidence="3 4">
    <name type="scientific">Ktedonospora formicarum</name>
    <dbReference type="NCBI Taxonomy" id="2778364"/>
    <lineage>
        <taxon>Bacteria</taxon>
        <taxon>Bacillati</taxon>
        <taxon>Chloroflexota</taxon>
        <taxon>Ktedonobacteria</taxon>
        <taxon>Ktedonobacterales</taxon>
        <taxon>Ktedonobacteraceae</taxon>
        <taxon>Ktedonospora</taxon>
    </lineage>
</organism>
<sequence>MHPGATGTPHNRDRNRQRYVLNRLLFCLGMGLLILASNASLVMAKSYEIQDAITVTSQTQKIDFPKSIDFQLSARDAGGSITQATLYIMTPMGNEQEQHTVVASQPGAIVHLSWHETFKERNFLPPGTPVTYHWEISDSAGGSHTSDTRSFQVNDTRYNWQESDENKVQIKSYNNNEATTQALQTNVEKALKTITQNLGKGPNRPITLWIYKDRKTFKSALPPDTEEWVGGIAFPNINQGMFVVEDPQDSTLIRDLPHEMTHLILHQVASTNLDIPRWFDEGLAVYNQEYHEGEMSFQLREAFKSHTLLRLTDITDSFPADGDEAYLAYAQSWNLIDYMYKTYGQRKMDALYQAMQNNSQSFDGDLSQSLGTDTSHLENAWRLANHQAPTLTGNEEHQGTQPATQTMPEPSTFQRNLLLTLGIILLLSPEIVLAGYFVYRRQVRIRREQQLVAQQAQHILDETFAPHQPPFRQYFNTHMTNYSQYQPPNRDKM</sequence>
<protein>
    <recommendedName>
        <fullName evidence="2">Peptidase MA-like domain-containing protein</fullName>
    </recommendedName>
</protein>